<proteinExistence type="predicted"/>
<gene>
    <name evidence="1" type="primary">SSCI57620.1</name>
</gene>
<sequence>MASMVRGNTQGRTGNRRSRFWVPIALDTPETPRRIVAQVEHGLFEAH</sequence>
<dbReference type="EMBL" id="CCFA01003451">
    <property type="protein sequence ID" value="CDS01079.1"/>
    <property type="molecule type" value="Genomic_DNA"/>
</dbReference>
<dbReference type="AlphaFoldDB" id="A0A0F7S1A2"/>
<accession>A0A0F7S1A2</accession>
<name>A0A0F7S1A2_9BASI</name>
<dbReference type="Proteomes" id="UP000242770">
    <property type="component" value="Unassembled WGS sequence"/>
</dbReference>
<protein>
    <submittedName>
        <fullName evidence="1">Uncharacterized protein</fullName>
    </submittedName>
</protein>
<evidence type="ECO:0000313" key="2">
    <source>
        <dbReference type="Proteomes" id="UP000242770"/>
    </source>
</evidence>
<evidence type="ECO:0000313" key="1">
    <source>
        <dbReference type="EMBL" id="CDS01079.1"/>
    </source>
</evidence>
<keyword evidence="2" id="KW-1185">Reference proteome</keyword>
<organism evidence="1 2">
    <name type="scientific">Sporisorium scitamineum</name>
    <dbReference type="NCBI Taxonomy" id="49012"/>
    <lineage>
        <taxon>Eukaryota</taxon>
        <taxon>Fungi</taxon>
        <taxon>Dikarya</taxon>
        <taxon>Basidiomycota</taxon>
        <taxon>Ustilaginomycotina</taxon>
        <taxon>Ustilaginomycetes</taxon>
        <taxon>Ustilaginales</taxon>
        <taxon>Ustilaginaceae</taxon>
        <taxon>Sporisorium</taxon>
    </lineage>
</organism>
<reference evidence="2" key="1">
    <citation type="submission" date="2014-06" db="EMBL/GenBank/DDBJ databases">
        <authorList>
            <person name="Berkman P.J."/>
        </authorList>
    </citation>
    <scope>NUCLEOTIDE SEQUENCE [LARGE SCALE GENOMIC DNA]</scope>
</reference>